<protein>
    <recommendedName>
        <fullName evidence="3">Carboxylesterase</fullName>
    </recommendedName>
</protein>
<evidence type="ECO:0000313" key="1">
    <source>
        <dbReference type="EMBL" id="MFK2827024.1"/>
    </source>
</evidence>
<evidence type="ECO:0000313" key="2">
    <source>
        <dbReference type="Proteomes" id="UP001619911"/>
    </source>
</evidence>
<organism evidence="1 2">
    <name type="scientific">Bacillus lumedeiriae</name>
    <dbReference type="NCBI Taxonomy" id="3058829"/>
    <lineage>
        <taxon>Bacteria</taxon>
        <taxon>Bacillati</taxon>
        <taxon>Bacillota</taxon>
        <taxon>Bacilli</taxon>
        <taxon>Bacillales</taxon>
        <taxon>Bacillaceae</taxon>
        <taxon>Bacillus</taxon>
    </lineage>
</organism>
<sequence length="65" mass="7750">MQVLQGSLDDCLYKKSAQIIYDTVTTEDKQLKWHEQSDHIITLDKKHEKVYDDVNTFLHILNWSE</sequence>
<dbReference type="EMBL" id="JAUIYO010000019">
    <property type="protein sequence ID" value="MFK2827024.1"/>
    <property type="molecule type" value="Genomic_DNA"/>
</dbReference>
<comment type="caution">
    <text evidence="1">The sequence shown here is derived from an EMBL/GenBank/DDBJ whole genome shotgun (WGS) entry which is preliminary data.</text>
</comment>
<keyword evidence="2" id="KW-1185">Reference proteome</keyword>
<dbReference type="Gene3D" id="3.40.50.1820">
    <property type="entry name" value="alpha/beta hydrolase"/>
    <property type="match status" value="1"/>
</dbReference>
<evidence type="ECO:0008006" key="3">
    <source>
        <dbReference type="Google" id="ProtNLM"/>
    </source>
</evidence>
<gene>
    <name evidence="1" type="ORF">QYG89_15330</name>
</gene>
<proteinExistence type="predicted"/>
<name>A0ABW8IBZ2_9BACI</name>
<accession>A0ABW8IBZ2</accession>
<dbReference type="RefSeq" id="WP_404318925.1">
    <property type="nucleotide sequence ID" value="NZ_JAUIYO010000019.1"/>
</dbReference>
<reference evidence="1 2" key="1">
    <citation type="submission" date="2023-07" db="EMBL/GenBank/DDBJ databases">
        <title>Bacillus lucianemedeirus sp. nov, a new species isolated from an immunobiological production facility.</title>
        <authorList>
            <person name="Costa L.V."/>
            <person name="Miranda R.V.S.L."/>
            <person name="Brandao M.L.L."/>
            <person name="Reis C.M.F."/>
            <person name="Frazao A.M."/>
            <person name="Cruz F.V."/>
            <person name="Baio P.V.P."/>
            <person name="Veras J.F.C."/>
            <person name="Ramos J.N."/>
            <person name="Vieira V."/>
        </authorList>
    </citation>
    <scope>NUCLEOTIDE SEQUENCE [LARGE SCALE GENOMIC DNA]</scope>
    <source>
        <strain evidence="1 2">B190/17</strain>
    </source>
</reference>
<dbReference type="Proteomes" id="UP001619911">
    <property type="component" value="Unassembled WGS sequence"/>
</dbReference>
<dbReference type="InterPro" id="IPR029058">
    <property type="entry name" value="AB_hydrolase_fold"/>
</dbReference>